<dbReference type="InterPro" id="IPR040256">
    <property type="entry name" value="At4g02000-like"/>
</dbReference>
<dbReference type="Proteomes" id="UP000631114">
    <property type="component" value="Unassembled WGS sequence"/>
</dbReference>
<dbReference type="PANTHER" id="PTHR31286:SF60">
    <property type="entry name" value="PROTEIN, PUTATIVE-RELATED"/>
    <property type="match status" value="1"/>
</dbReference>
<reference evidence="2 3" key="1">
    <citation type="submission" date="2020-10" db="EMBL/GenBank/DDBJ databases">
        <title>The Coptis chinensis genome and diversification of protoberbering-type alkaloids.</title>
        <authorList>
            <person name="Wang B."/>
            <person name="Shu S."/>
            <person name="Song C."/>
            <person name="Liu Y."/>
        </authorList>
    </citation>
    <scope>NUCLEOTIDE SEQUENCE [LARGE SCALE GENOMIC DNA]</scope>
    <source>
        <strain evidence="2">HL-2020</strain>
        <tissue evidence="2">Leaf</tissue>
    </source>
</reference>
<feature type="domain" description="DUF4283" evidence="1">
    <location>
        <begin position="86"/>
        <end position="167"/>
    </location>
</feature>
<organism evidence="2 3">
    <name type="scientific">Coptis chinensis</name>
    <dbReference type="NCBI Taxonomy" id="261450"/>
    <lineage>
        <taxon>Eukaryota</taxon>
        <taxon>Viridiplantae</taxon>
        <taxon>Streptophyta</taxon>
        <taxon>Embryophyta</taxon>
        <taxon>Tracheophyta</taxon>
        <taxon>Spermatophyta</taxon>
        <taxon>Magnoliopsida</taxon>
        <taxon>Ranunculales</taxon>
        <taxon>Ranunculaceae</taxon>
        <taxon>Coptidoideae</taxon>
        <taxon>Coptis</taxon>
    </lineage>
</organism>
<keyword evidence="3" id="KW-1185">Reference proteome</keyword>
<evidence type="ECO:0000259" key="1">
    <source>
        <dbReference type="Pfam" id="PF14111"/>
    </source>
</evidence>
<evidence type="ECO:0000313" key="3">
    <source>
        <dbReference type="Proteomes" id="UP000631114"/>
    </source>
</evidence>
<dbReference type="AlphaFoldDB" id="A0A835LDP3"/>
<dbReference type="Pfam" id="PF14111">
    <property type="entry name" value="DUF4283"/>
    <property type="match status" value="1"/>
</dbReference>
<comment type="caution">
    <text evidence="2">The sequence shown here is derived from an EMBL/GenBank/DDBJ whole genome shotgun (WGS) entry which is preliminary data.</text>
</comment>
<proteinExistence type="predicted"/>
<sequence length="501" mass="55457">MVVVPFGLGGGRHQCLYPGSVLTPLPVVSGTFSTTNETPKDLSYAAAVKSRYGRNIDTLLLPSPSEQGGFPSIQLFDEDLEKGRDFCKQGLVGRLDLSKLKLDKVRSSVTNLWRLQGTWSMTPLGKGYIMFRFECLEDYQKVWDQGVWKVENQILRLSKWSPNFSTEKETQSHAAVWVRFPGLPIDYWEIRNLLALGRAVGRPIHVDETTAKRELGYYASVLVDIDLSKSIPEKVWIESKKYNIGFWQPIKLGKTPEFCSHCKGVGHTVANCKHLKNDLAKSLDLAKSKTDLAKTKGKEVVVDSTPDTILVDGMSKNQKKRWRRKNREVLVTETIVLDSSAEPANAQNEEIPIQVTESSTLILADNSTTLVPSISILQGQCTTNNDRMENDSHAMLGLGVEELPIPPVNIEQNVSTNFHIVGSDSLIVPPLAALVAPFIGVQLGQSTPHPINSVVLHQNVSTNYDRIVDSDSPTLLVTNIPLSNIGARGSIDYPNPYSDLQ</sequence>
<protein>
    <recommendedName>
        <fullName evidence="1">DUF4283 domain-containing protein</fullName>
    </recommendedName>
</protein>
<accession>A0A835LDP3</accession>
<name>A0A835LDP3_9MAGN</name>
<dbReference type="PANTHER" id="PTHR31286">
    <property type="entry name" value="GLYCINE-RICH CELL WALL STRUCTURAL PROTEIN 1.8-LIKE"/>
    <property type="match status" value="1"/>
</dbReference>
<gene>
    <name evidence="2" type="ORF">IFM89_005689</name>
</gene>
<evidence type="ECO:0000313" key="2">
    <source>
        <dbReference type="EMBL" id="KAF9591698.1"/>
    </source>
</evidence>
<dbReference type="EMBL" id="JADFTS010000008">
    <property type="protein sequence ID" value="KAF9591698.1"/>
    <property type="molecule type" value="Genomic_DNA"/>
</dbReference>
<dbReference type="InterPro" id="IPR025558">
    <property type="entry name" value="DUF4283"/>
</dbReference>